<comment type="caution">
    <text evidence="2">The sequence shown here is derived from an EMBL/GenBank/DDBJ whole genome shotgun (WGS) entry which is preliminary data.</text>
</comment>
<name>A0A4C2A2A3_EUMVA</name>
<dbReference type="AlphaFoldDB" id="A0A4C2A2A3"/>
<organism evidence="2 3">
    <name type="scientific">Eumeta variegata</name>
    <name type="common">Bagworm moth</name>
    <name type="synonym">Eumeta japonica</name>
    <dbReference type="NCBI Taxonomy" id="151549"/>
    <lineage>
        <taxon>Eukaryota</taxon>
        <taxon>Metazoa</taxon>
        <taxon>Ecdysozoa</taxon>
        <taxon>Arthropoda</taxon>
        <taxon>Hexapoda</taxon>
        <taxon>Insecta</taxon>
        <taxon>Pterygota</taxon>
        <taxon>Neoptera</taxon>
        <taxon>Endopterygota</taxon>
        <taxon>Lepidoptera</taxon>
        <taxon>Glossata</taxon>
        <taxon>Ditrysia</taxon>
        <taxon>Tineoidea</taxon>
        <taxon>Psychidae</taxon>
        <taxon>Oiketicinae</taxon>
        <taxon>Eumeta</taxon>
    </lineage>
</organism>
<dbReference type="Proteomes" id="UP000299102">
    <property type="component" value="Unassembled WGS sequence"/>
</dbReference>
<accession>A0A4C2A2A3</accession>
<dbReference type="EMBL" id="BGZK01002582">
    <property type="protein sequence ID" value="GBP95081.1"/>
    <property type="molecule type" value="Genomic_DNA"/>
</dbReference>
<reference evidence="2 3" key="1">
    <citation type="journal article" date="2019" name="Commun. Biol.">
        <title>The bagworm genome reveals a unique fibroin gene that provides high tensile strength.</title>
        <authorList>
            <person name="Kono N."/>
            <person name="Nakamura H."/>
            <person name="Ohtoshi R."/>
            <person name="Tomita M."/>
            <person name="Numata K."/>
            <person name="Arakawa K."/>
        </authorList>
    </citation>
    <scope>NUCLEOTIDE SEQUENCE [LARGE SCALE GENOMIC DNA]</scope>
</reference>
<proteinExistence type="predicted"/>
<evidence type="ECO:0000313" key="3">
    <source>
        <dbReference type="Proteomes" id="UP000299102"/>
    </source>
</evidence>
<evidence type="ECO:0000313" key="2">
    <source>
        <dbReference type="EMBL" id="GBP95081.1"/>
    </source>
</evidence>
<evidence type="ECO:0000256" key="1">
    <source>
        <dbReference type="SAM" id="MobiDB-lite"/>
    </source>
</evidence>
<gene>
    <name evidence="2" type="ORF">EVAR_98375_1</name>
</gene>
<sequence length="161" mass="17834">MVQPPYDDQIGPLKLGPPSVTWPEIVHRGNLYGSMSSSGFPMDETQGPYIGPEYLTNWERKEISGGESSGNIAHFRRRDRADPKLPGAAPDAAAARENLAIRQMAADNARHSGYQLFLEPNCKQNFGNPESRRIVSLRQLCSVMSRHHGSTLLELFDACNP</sequence>
<protein>
    <submittedName>
        <fullName evidence="2">Uncharacterized protein</fullName>
    </submittedName>
</protein>
<feature type="region of interest" description="Disordered" evidence="1">
    <location>
        <begin position="65"/>
        <end position="90"/>
    </location>
</feature>
<keyword evidence="3" id="KW-1185">Reference proteome</keyword>